<feature type="compositionally biased region" description="Polar residues" evidence="5">
    <location>
        <begin position="1"/>
        <end position="34"/>
    </location>
</feature>
<evidence type="ECO:0000256" key="6">
    <source>
        <dbReference type="SAM" id="Phobius"/>
    </source>
</evidence>
<evidence type="ECO:0000256" key="4">
    <source>
        <dbReference type="ARBA" id="ARBA00023136"/>
    </source>
</evidence>
<feature type="compositionally biased region" description="Low complexity" evidence="5">
    <location>
        <begin position="35"/>
        <end position="63"/>
    </location>
</feature>
<sequence length="340" mass="37099">MSRPPSDTFTRFTSSTPHAMSRPAASSSTTFTYQPASRPATAAEPSSSSSSSSPPLRSQGSSPNPNETPQEKVARLRAAARLAKEQASSSPLERVIERGRRWADRAHRFTAYGLILFAGVSVVVAAYGTTSLIAHNRRQKRAWIERELDRLDTARQAFLRGDATAEQLHLLEQERAGEEMEAARKREVERKKGESYWSKLKGVMSANAAKGQMGTETEAEKQEREARRARRQQRGPLGGLAEEGSIEGEIQPVAAAVASSGVKGVGIDSKGRPVPENKVEYVKTKSNMESERRTGEKEVIARTDITGGSLDRLADNVAEAVTPVPMQNQGWLGWLRGSKS</sequence>
<dbReference type="GO" id="GO:0016020">
    <property type="term" value="C:membrane"/>
    <property type="evidence" value="ECO:0007669"/>
    <property type="project" value="UniProtKB-SubCell"/>
</dbReference>
<keyword evidence="4 6" id="KW-0472">Membrane</keyword>
<comment type="caution">
    <text evidence="7">The sequence shown here is derived from an EMBL/GenBank/DDBJ whole genome shotgun (WGS) entry which is preliminary data.</text>
</comment>
<evidence type="ECO:0000256" key="2">
    <source>
        <dbReference type="ARBA" id="ARBA00022692"/>
    </source>
</evidence>
<reference evidence="7 8" key="1">
    <citation type="submission" date="2023-06" db="EMBL/GenBank/DDBJ databases">
        <title>Black Yeasts Isolated from many extreme environments.</title>
        <authorList>
            <person name="Coleine C."/>
            <person name="Stajich J.E."/>
            <person name="Selbmann L."/>
        </authorList>
    </citation>
    <scope>NUCLEOTIDE SEQUENCE [LARGE SCALE GENOMIC DNA]</scope>
    <source>
        <strain evidence="7 8">CCFEE 5887</strain>
    </source>
</reference>
<gene>
    <name evidence="7" type="ORF">LTR25_001537</name>
</gene>
<keyword evidence="3 6" id="KW-1133">Transmembrane helix</keyword>
<dbReference type="Pfam" id="PF14880">
    <property type="entry name" value="COX14"/>
    <property type="match status" value="1"/>
</dbReference>
<feature type="region of interest" description="Disordered" evidence="5">
    <location>
        <begin position="207"/>
        <end position="246"/>
    </location>
</feature>
<feature type="region of interest" description="Disordered" evidence="5">
    <location>
        <begin position="1"/>
        <end position="73"/>
    </location>
</feature>
<evidence type="ECO:0008006" key="9">
    <source>
        <dbReference type="Google" id="ProtNLM"/>
    </source>
</evidence>
<keyword evidence="2 6" id="KW-0812">Transmembrane</keyword>
<comment type="subcellular location">
    <subcellularLocation>
        <location evidence="1">Membrane</location>
        <topology evidence="1">Single-pass membrane protein</topology>
    </subcellularLocation>
</comment>
<dbReference type="AlphaFoldDB" id="A0AAV9QKX1"/>
<dbReference type="Proteomes" id="UP001345827">
    <property type="component" value="Unassembled WGS sequence"/>
</dbReference>
<name>A0AAV9QKX1_9PEZI</name>
<evidence type="ECO:0000313" key="8">
    <source>
        <dbReference type="Proteomes" id="UP001345827"/>
    </source>
</evidence>
<evidence type="ECO:0000256" key="3">
    <source>
        <dbReference type="ARBA" id="ARBA00022989"/>
    </source>
</evidence>
<evidence type="ECO:0000256" key="1">
    <source>
        <dbReference type="ARBA" id="ARBA00004167"/>
    </source>
</evidence>
<protein>
    <recommendedName>
        <fullName evidence="9">Cytochrome oxidase c assembly domain-containing protein</fullName>
    </recommendedName>
</protein>
<keyword evidence="8" id="KW-1185">Reference proteome</keyword>
<accession>A0AAV9QKX1</accession>
<evidence type="ECO:0000313" key="7">
    <source>
        <dbReference type="EMBL" id="KAK5543922.1"/>
    </source>
</evidence>
<proteinExistence type="predicted"/>
<organism evidence="7 8">
    <name type="scientific">Vermiconidia calcicola</name>
    <dbReference type="NCBI Taxonomy" id="1690605"/>
    <lineage>
        <taxon>Eukaryota</taxon>
        <taxon>Fungi</taxon>
        <taxon>Dikarya</taxon>
        <taxon>Ascomycota</taxon>
        <taxon>Pezizomycotina</taxon>
        <taxon>Dothideomycetes</taxon>
        <taxon>Dothideomycetidae</taxon>
        <taxon>Mycosphaerellales</taxon>
        <taxon>Extremaceae</taxon>
        <taxon>Vermiconidia</taxon>
    </lineage>
</organism>
<evidence type="ECO:0000256" key="5">
    <source>
        <dbReference type="SAM" id="MobiDB-lite"/>
    </source>
</evidence>
<feature type="transmembrane region" description="Helical" evidence="6">
    <location>
        <begin position="109"/>
        <end position="128"/>
    </location>
</feature>
<dbReference type="EMBL" id="JAXLQG010000002">
    <property type="protein sequence ID" value="KAK5543922.1"/>
    <property type="molecule type" value="Genomic_DNA"/>
</dbReference>
<dbReference type="InterPro" id="IPR029208">
    <property type="entry name" value="COX14"/>
</dbReference>